<gene>
    <name evidence="2" type="ORF">COA71_03790</name>
</gene>
<evidence type="ECO:0000313" key="3">
    <source>
        <dbReference type="Proteomes" id="UP000228987"/>
    </source>
</evidence>
<evidence type="ECO:0000313" key="2">
    <source>
        <dbReference type="EMBL" id="PCJ42638.1"/>
    </source>
</evidence>
<feature type="domain" description="HTH cro/C1-type" evidence="1">
    <location>
        <begin position="55"/>
        <end position="109"/>
    </location>
</feature>
<dbReference type="Proteomes" id="UP000228987">
    <property type="component" value="Unassembled WGS sequence"/>
</dbReference>
<proteinExistence type="predicted"/>
<dbReference type="InterPro" id="IPR010982">
    <property type="entry name" value="Lambda_DNA-bd_dom_sf"/>
</dbReference>
<evidence type="ECO:0000259" key="1">
    <source>
        <dbReference type="PROSITE" id="PS50943"/>
    </source>
</evidence>
<dbReference type="Pfam" id="PF01381">
    <property type="entry name" value="HTH_3"/>
    <property type="match status" value="1"/>
</dbReference>
<dbReference type="SUPFAM" id="SSF47413">
    <property type="entry name" value="lambda repressor-like DNA-binding domains"/>
    <property type="match status" value="1"/>
</dbReference>
<reference evidence="3" key="1">
    <citation type="submission" date="2017-08" db="EMBL/GenBank/DDBJ databases">
        <title>A dynamic microbial community with high functional redundancy inhabits the cold, oxic subseafloor aquifer.</title>
        <authorList>
            <person name="Tully B.J."/>
            <person name="Wheat C.G."/>
            <person name="Glazer B.T."/>
            <person name="Huber J.A."/>
        </authorList>
    </citation>
    <scope>NUCLEOTIDE SEQUENCE [LARGE SCALE GENOMIC DNA]</scope>
</reference>
<dbReference type="SMART" id="SM00530">
    <property type="entry name" value="HTH_XRE"/>
    <property type="match status" value="1"/>
</dbReference>
<dbReference type="EMBL" id="NVWI01000002">
    <property type="protein sequence ID" value="PCJ42638.1"/>
    <property type="molecule type" value="Genomic_DNA"/>
</dbReference>
<protein>
    <submittedName>
        <fullName evidence="2">Transcriptional regulator</fullName>
    </submittedName>
</protein>
<accession>A0A2A5CGH9</accession>
<dbReference type="GO" id="GO:0003677">
    <property type="term" value="F:DNA binding"/>
    <property type="evidence" value="ECO:0007669"/>
    <property type="project" value="InterPro"/>
</dbReference>
<comment type="caution">
    <text evidence="2">The sequence shown here is derived from an EMBL/GenBank/DDBJ whole genome shotgun (WGS) entry which is preliminary data.</text>
</comment>
<dbReference type="PROSITE" id="PS50943">
    <property type="entry name" value="HTH_CROC1"/>
    <property type="match status" value="1"/>
</dbReference>
<dbReference type="Gene3D" id="1.10.260.40">
    <property type="entry name" value="lambda repressor-like DNA-binding domains"/>
    <property type="match status" value="1"/>
</dbReference>
<name>A0A2A5CGH9_9GAMM</name>
<dbReference type="AlphaFoldDB" id="A0A2A5CGH9"/>
<dbReference type="InterPro" id="IPR001387">
    <property type="entry name" value="Cro/C1-type_HTH"/>
</dbReference>
<organism evidence="2 3">
    <name type="scientific">SAR86 cluster bacterium</name>
    <dbReference type="NCBI Taxonomy" id="2030880"/>
    <lineage>
        <taxon>Bacteria</taxon>
        <taxon>Pseudomonadati</taxon>
        <taxon>Pseudomonadota</taxon>
        <taxon>Gammaproteobacteria</taxon>
        <taxon>SAR86 cluster</taxon>
    </lineage>
</organism>
<sequence length="111" mass="12567">MNRHTNIQIIEQDGKPAFAVVPYDEWEKLINDPKKADTIPHDVMGFIIKDGVSPIDAWRRYKKITQTELGSKMGGLSQSAISQLLKSDRPQKKTLERAAKALNINPKQLKI</sequence>
<dbReference type="CDD" id="cd00093">
    <property type="entry name" value="HTH_XRE"/>
    <property type="match status" value="1"/>
</dbReference>